<gene>
    <name evidence="5" type="ORF">F8M41_016977</name>
</gene>
<reference evidence="5 6" key="1">
    <citation type="journal article" date="2019" name="Environ. Microbiol.">
        <title>At the nexus of three kingdoms: the genome of the mycorrhizal fungus Gigaspora margarita provides insights into plant, endobacterial and fungal interactions.</title>
        <authorList>
            <person name="Venice F."/>
            <person name="Ghignone S."/>
            <person name="Salvioli di Fossalunga A."/>
            <person name="Amselem J."/>
            <person name="Novero M."/>
            <person name="Xianan X."/>
            <person name="Sedzielewska Toro K."/>
            <person name="Morin E."/>
            <person name="Lipzen A."/>
            <person name="Grigoriev I.V."/>
            <person name="Henrissat B."/>
            <person name="Martin F.M."/>
            <person name="Bonfante P."/>
        </authorList>
    </citation>
    <scope>NUCLEOTIDE SEQUENCE [LARGE SCALE GENOMIC DNA]</scope>
    <source>
        <strain evidence="5 6">BEG34</strain>
    </source>
</reference>
<protein>
    <recommendedName>
        <fullName evidence="4">Cyclin-dependent kinases regulatory subunit</fullName>
    </recommendedName>
</protein>
<keyword evidence="2 4" id="KW-0132">Cell division</keyword>
<dbReference type="EMBL" id="WTPW01000039">
    <property type="protein sequence ID" value="KAF0555601.1"/>
    <property type="molecule type" value="Genomic_DNA"/>
</dbReference>
<organism evidence="5 6">
    <name type="scientific">Gigaspora margarita</name>
    <dbReference type="NCBI Taxonomy" id="4874"/>
    <lineage>
        <taxon>Eukaryota</taxon>
        <taxon>Fungi</taxon>
        <taxon>Fungi incertae sedis</taxon>
        <taxon>Mucoromycota</taxon>
        <taxon>Glomeromycotina</taxon>
        <taxon>Glomeromycetes</taxon>
        <taxon>Diversisporales</taxon>
        <taxon>Gigasporaceae</taxon>
        <taxon>Gigaspora</taxon>
    </lineage>
</organism>
<dbReference type="PRINTS" id="PR00296">
    <property type="entry name" value="CYCLINKINASE"/>
</dbReference>
<dbReference type="Proteomes" id="UP000439903">
    <property type="component" value="Unassembled WGS sequence"/>
</dbReference>
<evidence type="ECO:0000256" key="2">
    <source>
        <dbReference type="ARBA" id="ARBA00022618"/>
    </source>
</evidence>
<dbReference type="GO" id="GO:0016538">
    <property type="term" value="F:cyclin-dependent protein serine/threonine kinase regulator activity"/>
    <property type="evidence" value="ECO:0007669"/>
    <property type="project" value="InterPro"/>
</dbReference>
<dbReference type="OrthoDB" id="440676at2759"/>
<evidence type="ECO:0000313" key="6">
    <source>
        <dbReference type="Proteomes" id="UP000439903"/>
    </source>
</evidence>
<dbReference type="FunFam" id="3.30.170.10:FF:000001">
    <property type="entry name" value="Cyclin-dependent kinases regulatory subunit"/>
    <property type="match status" value="1"/>
</dbReference>
<comment type="caution">
    <text evidence="5">The sequence shown here is derived from an EMBL/GenBank/DDBJ whole genome shotgun (WGS) entry which is preliminary data.</text>
</comment>
<dbReference type="SMART" id="SM01084">
    <property type="entry name" value="CKS"/>
    <property type="match status" value="1"/>
</dbReference>
<keyword evidence="3 4" id="KW-0131">Cell cycle</keyword>
<dbReference type="InterPro" id="IPR036858">
    <property type="entry name" value="Cyclin-dep_kinase_reg-sub_sf"/>
</dbReference>
<evidence type="ECO:0000313" key="5">
    <source>
        <dbReference type="EMBL" id="KAF0555601.1"/>
    </source>
</evidence>
<name>A0A8H4B343_GIGMA</name>
<dbReference type="InterPro" id="IPR000789">
    <property type="entry name" value="Cyclin-dep_kinase_reg-sub"/>
</dbReference>
<keyword evidence="6" id="KW-1185">Reference proteome</keyword>
<dbReference type="Gene3D" id="3.30.170.10">
    <property type="entry name" value="Cyclin-dependent kinase, regulatory subunit"/>
    <property type="match status" value="1"/>
</dbReference>
<comment type="similarity">
    <text evidence="1 4">Belongs to the CKS family.</text>
</comment>
<evidence type="ECO:0000256" key="3">
    <source>
        <dbReference type="ARBA" id="ARBA00023306"/>
    </source>
</evidence>
<accession>A0A8H4B343</accession>
<dbReference type="PANTHER" id="PTHR23415">
    <property type="entry name" value="CYCLIN-DEPENDENT KINASES REGULATORY SUBUNIT/60S RIBOSOME SUBUNIT BIOGENESIS PROTEIN NIP7"/>
    <property type="match status" value="1"/>
</dbReference>
<dbReference type="GO" id="GO:0051301">
    <property type="term" value="P:cell division"/>
    <property type="evidence" value="ECO:0007669"/>
    <property type="project" value="UniProtKB-UniRule"/>
</dbReference>
<sequence length="152" mass="18286">MLQEYQEYLLYFEQREKDVRTYEDYICYSPRYYDDLYEYRHVTLPKQLVQYVPLDRLMPEDEWRSLGVKQSPGWEHYMIHAPEPHILLFKREKDYQLKYGLLQPEEELVEQDGQIVQYSQGDPQKCGSATAAAVNFGRCDLKFQNPISKNMK</sequence>
<dbReference type="PROSITE" id="PS00944">
    <property type="entry name" value="CKS_1"/>
    <property type="match status" value="1"/>
</dbReference>
<dbReference type="Pfam" id="PF01111">
    <property type="entry name" value="CKS"/>
    <property type="match status" value="1"/>
</dbReference>
<proteinExistence type="inferred from homology"/>
<dbReference type="PROSITE" id="PS00945">
    <property type="entry name" value="CKS_2"/>
    <property type="match status" value="1"/>
</dbReference>
<dbReference type="AlphaFoldDB" id="A0A8H4B343"/>
<evidence type="ECO:0000256" key="4">
    <source>
        <dbReference type="RuleBase" id="RU311113"/>
    </source>
</evidence>
<evidence type="ECO:0000256" key="1">
    <source>
        <dbReference type="ARBA" id="ARBA00007782"/>
    </source>
</evidence>
<dbReference type="SUPFAM" id="SSF55637">
    <property type="entry name" value="Cell cycle regulatory proteins"/>
    <property type="match status" value="1"/>
</dbReference>
<comment type="function">
    <text evidence="4">Binds to the catalytic subunit of the cyclin dependent kinases and is essential for their biological function.</text>
</comment>